<evidence type="ECO:0000313" key="1">
    <source>
        <dbReference type="EMBL" id="KAI0089388.1"/>
    </source>
</evidence>
<evidence type="ECO:0000313" key="2">
    <source>
        <dbReference type="Proteomes" id="UP001055072"/>
    </source>
</evidence>
<gene>
    <name evidence="1" type="ORF">BDY19DRAFT_905735</name>
</gene>
<proteinExistence type="predicted"/>
<protein>
    <submittedName>
        <fullName evidence="1">Uncharacterized protein</fullName>
    </submittedName>
</protein>
<comment type="caution">
    <text evidence="1">The sequence shown here is derived from an EMBL/GenBank/DDBJ whole genome shotgun (WGS) entry which is preliminary data.</text>
</comment>
<organism evidence="1 2">
    <name type="scientific">Irpex rosettiformis</name>
    <dbReference type="NCBI Taxonomy" id="378272"/>
    <lineage>
        <taxon>Eukaryota</taxon>
        <taxon>Fungi</taxon>
        <taxon>Dikarya</taxon>
        <taxon>Basidiomycota</taxon>
        <taxon>Agaricomycotina</taxon>
        <taxon>Agaricomycetes</taxon>
        <taxon>Polyporales</taxon>
        <taxon>Irpicaceae</taxon>
        <taxon>Irpex</taxon>
    </lineage>
</organism>
<dbReference type="Proteomes" id="UP001055072">
    <property type="component" value="Unassembled WGS sequence"/>
</dbReference>
<reference evidence="1" key="1">
    <citation type="journal article" date="2021" name="Environ. Microbiol.">
        <title>Gene family expansions and transcriptome signatures uncover fungal adaptations to wood decay.</title>
        <authorList>
            <person name="Hage H."/>
            <person name="Miyauchi S."/>
            <person name="Viragh M."/>
            <person name="Drula E."/>
            <person name="Min B."/>
            <person name="Chaduli D."/>
            <person name="Navarro D."/>
            <person name="Favel A."/>
            <person name="Norest M."/>
            <person name="Lesage-Meessen L."/>
            <person name="Balint B."/>
            <person name="Merenyi Z."/>
            <person name="de Eugenio L."/>
            <person name="Morin E."/>
            <person name="Martinez A.T."/>
            <person name="Baldrian P."/>
            <person name="Stursova M."/>
            <person name="Martinez M.J."/>
            <person name="Novotny C."/>
            <person name="Magnuson J.K."/>
            <person name="Spatafora J.W."/>
            <person name="Maurice S."/>
            <person name="Pangilinan J."/>
            <person name="Andreopoulos W."/>
            <person name="LaButti K."/>
            <person name="Hundley H."/>
            <person name="Na H."/>
            <person name="Kuo A."/>
            <person name="Barry K."/>
            <person name="Lipzen A."/>
            <person name="Henrissat B."/>
            <person name="Riley R."/>
            <person name="Ahrendt S."/>
            <person name="Nagy L.G."/>
            <person name="Grigoriev I.V."/>
            <person name="Martin F."/>
            <person name="Rosso M.N."/>
        </authorList>
    </citation>
    <scope>NUCLEOTIDE SEQUENCE</scope>
    <source>
        <strain evidence="1">CBS 384.51</strain>
    </source>
</reference>
<keyword evidence="2" id="KW-1185">Reference proteome</keyword>
<accession>A0ACB8U502</accession>
<name>A0ACB8U502_9APHY</name>
<sequence>MSSLATTVLASTSQSSIVEVAVCVDYYPLLKKKIRGIQLLISENSVSALPIPPDSEGDLSLYEETFDAWQNAQDELRIGNTEVLFERGNGYLMHDVPENERVVDFSGVRAVRAFGQCDTRAAEYRHLPAAVNLTNIRA</sequence>
<dbReference type="EMBL" id="MU274910">
    <property type="protein sequence ID" value="KAI0089388.1"/>
    <property type="molecule type" value="Genomic_DNA"/>
</dbReference>